<accession>A0AAF0ZWF4</accession>
<gene>
    <name evidence="3" type="ORF">MTR67_044839</name>
</gene>
<sequence length="768" mass="88372">MSGPLDRFAMPCFEGSSTHDERRERKSDFENSEDERRTRIGTLKKKALNASTKFKHSLKKKGRRKSDGRVSSVSIEDIRDAEELQAVDQFRQALILDDLLPGRHDDYYMMLRPEGLKQIIRDIISMDNRVYFRSGGKSYDITESRSKAEVWYDWVEDARHHMRRMVLSRGALGWVCKRLTEASGIRGKAAKSWRCRDFSTNFFIALKFNQYGRYLSLISVKGSDRAVIILPESAFNEGWGKLAKKIEAFINRGIKQTKAFKLSGEADYAANKGGRSYRDVLQKSKWTRIETELAEEGSMLQARVQLEDEDLLARCLVGNFFGEDDTPTRNDVRRWAQQTWNGAHGVQVYDMNGILFLFEFQSSKAAEHVLMGDWRRQGSRLKLQWWSPTIGAFPITHEFEWFWIRVLGLPLHLWSRPIMKEIGDRCGGWIETEEETDLKNHLRWARIRVKGPAKKIPASIEIADEENIFSLPIWVESPVTFRKKYDDGACTSKERDEGGYRGRNPSDLSRCRDIHRSEKLPVKPNREEKVFFGERSHVGEKVIKGATSKQIEGHLVLNPGPSHLGMLKAQFSKDCPTEPEPFIWDVNRWEKNHEIIYSSTDQNLMEETKVKDSISNYIQSKVNTQVNAEESPQISEELNEEEAELYGQNSSKQITILGDPTPIQCDASECSKEVEGKATEWVQKNLLRLSKEFGVAFEGCTEEAFNLLLKIDQRRLKELTKIDPISGTCENQMVPKEVRNLIFDVNYKDKESRSATRSRGRNATSHLS</sequence>
<dbReference type="AlphaFoldDB" id="A0AAF0ZWF4"/>
<dbReference type="InterPro" id="IPR025558">
    <property type="entry name" value="DUF4283"/>
</dbReference>
<evidence type="ECO:0000313" key="4">
    <source>
        <dbReference type="Proteomes" id="UP001234989"/>
    </source>
</evidence>
<protein>
    <recommendedName>
        <fullName evidence="2">DUF4283 domain-containing protein</fullName>
    </recommendedName>
</protein>
<feature type="compositionally biased region" description="Basic and acidic residues" evidence="1">
    <location>
        <begin position="17"/>
        <end position="38"/>
    </location>
</feature>
<name>A0AAF0ZWF4_SOLVR</name>
<dbReference type="EMBL" id="CP133621">
    <property type="protein sequence ID" value="WMV51454.1"/>
    <property type="molecule type" value="Genomic_DNA"/>
</dbReference>
<dbReference type="PANTHER" id="PTHR34427">
    <property type="entry name" value="DUF4283 DOMAIN PROTEIN"/>
    <property type="match status" value="1"/>
</dbReference>
<reference evidence="3" key="1">
    <citation type="submission" date="2023-08" db="EMBL/GenBank/DDBJ databases">
        <title>A de novo genome assembly of Solanum verrucosum Schlechtendal, a Mexican diploid species geographically isolated from the other diploid A-genome species in potato relatives.</title>
        <authorList>
            <person name="Hosaka K."/>
        </authorList>
    </citation>
    <scope>NUCLEOTIDE SEQUENCE</scope>
    <source>
        <tissue evidence="3">Young leaves</tissue>
    </source>
</reference>
<organism evidence="3 4">
    <name type="scientific">Solanum verrucosum</name>
    <dbReference type="NCBI Taxonomy" id="315347"/>
    <lineage>
        <taxon>Eukaryota</taxon>
        <taxon>Viridiplantae</taxon>
        <taxon>Streptophyta</taxon>
        <taxon>Embryophyta</taxon>
        <taxon>Tracheophyta</taxon>
        <taxon>Spermatophyta</taxon>
        <taxon>Magnoliopsida</taxon>
        <taxon>eudicotyledons</taxon>
        <taxon>Gunneridae</taxon>
        <taxon>Pentapetalae</taxon>
        <taxon>asterids</taxon>
        <taxon>lamiids</taxon>
        <taxon>Solanales</taxon>
        <taxon>Solanaceae</taxon>
        <taxon>Solanoideae</taxon>
        <taxon>Solaneae</taxon>
        <taxon>Solanum</taxon>
    </lineage>
</organism>
<evidence type="ECO:0000259" key="2">
    <source>
        <dbReference type="Pfam" id="PF14111"/>
    </source>
</evidence>
<feature type="region of interest" description="Disordered" evidence="1">
    <location>
        <begin position="1"/>
        <end position="42"/>
    </location>
</feature>
<feature type="domain" description="DUF4283" evidence="2">
    <location>
        <begin position="310"/>
        <end position="391"/>
    </location>
</feature>
<keyword evidence="4" id="KW-1185">Reference proteome</keyword>
<evidence type="ECO:0000256" key="1">
    <source>
        <dbReference type="SAM" id="MobiDB-lite"/>
    </source>
</evidence>
<dbReference type="PANTHER" id="PTHR34427:SF10">
    <property type="entry name" value="DUF4283 DOMAIN-CONTAINING PROTEIN"/>
    <property type="match status" value="1"/>
</dbReference>
<dbReference type="Proteomes" id="UP001234989">
    <property type="component" value="Chromosome 10"/>
</dbReference>
<dbReference type="Pfam" id="PF14111">
    <property type="entry name" value="DUF4283"/>
    <property type="match status" value="1"/>
</dbReference>
<proteinExistence type="predicted"/>
<evidence type="ECO:0000313" key="3">
    <source>
        <dbReference type="EMBL" id="WMV51454.1"/>
    </source>
</evidence>